<protein>
    <submittedName>
        <fullName evidence="1">Uncharacterized protein</fullName>
    </submittedName>
</protein>
<organism evidence="1 2">
    <name type="scientific">Actinocorallia longicatena</name>
    <dbReference type="NCBI Taxonomy" id="111803"/>
    <lineage>
        <taxon>Bacteria</taxon>
        <taxon>Bacillati</taxon>
        <taxon>Actinomycetota</taxon>
        <taxon>Actinomycetes</taxon>
        <taxon>Streptosporangiales</taxon>
        <taxon>Thermomonosporaceae</taxon>
        <taxon>Actinocorallia</taxon>
    </lineage>
</organism>
<evidence type="ECO:0000313" key="2">
    <source>
        <dbReference type="Proteomes" id="UP001501237"/>
    </source>
</evidence>
<proteinExistence type="predicted"/>
<name>A0ABP6QLB4_9ACTN</name>
<dbReference type="EMBL" id="BAAAUV010000015">
    <property type="protein sequence ID" value="GAA3225847.1"/>
    <property type="molecule type" value="Genomic_DNA"/>
</dbReference>
<keyword evidence="2" id="KW-1185">Reference proteome</keyword>
<gene>
    <name evidence="1" type="ORF">GCM10010468_53760</name>
</gene>
<accession>A0ABP6QLB4</accession>
<evidence type="ECO:0000313" key="1">
    <source>
        <dbReference type="EMBL" id="GAA3225847.1"/>
    </source>
</evidence>
<comment type="caution">
    <text evidence="1">The sequence shown here is derived from an EMBL/GenBank/DDBJ whole genome shotgun (WGS) entry which is preliminary data.</text>
</comment>
<reference evidence="2" key="1">
    <citation type="journal article" date="2019" name="Int. J. Syst. Evol. Microbiol.">
        <title>The Global Catalogue of Microorganisms (GCM) 10K type strain sequencing project: providing services to taxonomists for standard genome sequencing and annotation.</title>
        <authorList>
            <consortium name="The Broad Institute Genomics Platform"/>
            <consortium name="The Broad Institute Genome Sequencing Center for Infectious Disease"/>
            <person name="Wu L."/>
            <person name="Ma J."/>
        </authorList>
    </citation>
    <scope>NUCLEOTIDE SEQUENCE [LARGE SCALE GENOMIC DNA]</scope>
    <source>
        <strain evidence="2">JCM 9377</strain>
    </source>
</reference>
<dbReference type="Proteomes" id="UP001501237">
    <property type="component" value="Unassembled WGS sequence"/>
</dbReference>
<sequence>MRRQRVVPVTRRERCGNEPCRWCDRNDVSCRFCAGSAWWRPEMPQPEPDGVIGWIRVDEPCRMCGGTGKEHDPLKPQPA</sequence>